<evidence type="ECO:0000256" key="1">
    <source>
        <dbReference type="SAM" id="MobiDB-lite"/>
    </source>
</evidence>
<feature type="compositionally biased region" description="Polar residues" evidence="1">
    <location>
        <begin position="97"/>
        <end position="122"/>
    </location>
</feature>
<sequence length="122" mass="13037">MLVASGIALIAFAYLLGGWNVERRTGAKSMGSVHEDPVEIFWAQFLGNDHSPVIAYPDAVFLLDDDNDLFLFDHGAIDGRGAKVDPHVANEVASASGALSQEGNCTTRMDTPEPENSSRSAC</sequence>
<comment type="caution">
    <text evidence="2">The sequence shown here is derived from an EMBL/GenBank/DDBJ whole genome shotgun (WGS) entry which is preliminary data.</text>
</comment>
<name>A0ABW1Z7G3_9BACT</name>
<gene>
    <name evidence="2" type="ORF">ACFQBQ_07955</name>
</gene>
<dbReference type="Proteomes" id="UP001596391">
    <property type="component" value="Unassembled WGS sequence"/>
</dbReference>
<proteinExistence type="predicted"/>
<dbReference type="EMBL" id="JBHSWI010000001">
    <property type="protein sequence ID" value="MFC6645520.1"/>
    <property type="molecule type" value="Genomic_DNA"/>
</dbReference>
<accession>A0ABW1Z7G3</accession>
<keyword evidence="3" id="KW-1185">Reference proteome</keyword>
<organism evidence="2 3">
    <name type="scientific">Granulicella cerasi</name>
    <dbReference type="NCBI Taxonomy" id="741063"/>
    <lineage>
        <taxon>Bacteria</taxon>
        <taxon>Pseudomonadati</taxon>
        <taxon>Acidobacteriota</taxon>
        <taxon>Terriglobia</taxon>
        <taxon>Terriglobales</taxon>
        <taxon>Acidobacteriaceae</taxon>
        <taxon>Granulicella</taxon>
    </lineage>
</organism>
<protein>
    <recommendedName>
        <fullName evidence="4">MBL fold metallo-hydrolase</fullName>
    </recommendedName>
</protein>
<feature type="region of interest" description="Disordered" evidence="1">
    <location>
        <begin position="95"/>
        <end position="122"/>
    </location>
</feature>
<evidence type="ECO:0000313" key="2">
    <source>
        <dbReference type="EMBL" id="MFC6645520.1"/>
    </source>
</evidence>
<reference evidence="3" key="1">
    <citation type="journal article" date="2019" name="Int. J. Syst. Evol. Microbiol.">
        <title>The Global Catalogue of Microorganisms (GCM) 10K type strain sequencing project: providing services to taxonomists for standard genome sequencing and annotation.</title>
        <authorList>
            <consortium name="The Broad Institute Genomics Platform"/>
            <consortium name="The Broad Institute Genome Sequencing Center for Infectious Disease"/>
            <person name="Wu L."/>
            <person name="Ma J."/>
        </authorList>
    </citation>
    <scope>NUCLEOTIDE SEQUENCE [LARGE SCALE GENOMIC DNA]</scope>
    <source>
        <strain evidence="3">CGMCC 1.16026</strain>
    </source>
</reference>
<evidence type="ECO:0008006" key="4">
    <source>
        <dbReference type="Google" id="ProtNLM"/>
    </source>
</evidence>
<dbReference type="RefSeq" id="WP_390234658.1">
    <property type="nucleotide sequence ID" value="NZ_JBHSWI010000001.1"/>
</dbReference>
<evidence type="ECO:0000313" key="3">
    <source>
        <dbReference type="Proteomes" id="UP001596391"/>
    </source>
</evidence>